<feature type="region of interest" description="Disordered" evidence="1">
    <location>
        <begin position="1"/>
        <end position="169"/>
    </location>
</feature>
<gene>
    <name evidence="2" type="primary">Nacad</name>
    <name evidence="2" type="ORF">EUBBOU_R15008</name>
</gene>
<feature type="compositionally biased region" description="Acidic residues" evidence="1">
    <location>
        <begin position="221"/>
        <end position="253"/>
    </location>
</feature>
<evidence type="ECO:0000313" key="3">
    <source>
        <dbReference type="Proteomes" id="UP000583613"/>
    </source>
</evidence>
<sequence length="553" mass="56895">MPAKEEARPQPEGASCDPSPPTAAPPTETCRPPPPPPPQKTDPLDTRIVMGEETQSPAPHPEPRGGPTVPCPFPAPTKDPQSHSAAETPTSGRAPTSSLDPDLFFTAPSTPVRLGGGCRGLVTPQGEEQTDGESEGLCSPPTSPSGSYMTAEGGSWGSSGTASTSPSCSPNLVAEAEGLVEVEAMAALTTLAEAEGLVEVETMMALPGCLEEPPIFTPPSLEEEEDGPFTLLEDDEEEDDDDAQTPEEEEEWEVSGVEELPGAGLIPAALLPFRGSLLFQAEAVEITPLPPGTATLPLSGEEEDEEEEEEEEEGGSTSASFLRSLSETSITEGVDESFAFHDDTSASSDSAAYDGEEDERLYGSERHAAGTEAGATAGPPSARTAADVGIELHLHAGVAPAGSGSQEEPPRHHRDEGTAAEDLGAEQLEAGTQDGSETPPVAAAGEGPRVELVVSSSVLHPPSLCSGEDRDSQTDGLQGDNTAAANGEHRGDPGSDDGDGDNDSELGTVRVGSSEQAATDGRDEQGTVATTLVPVVIPNPPDELDTAATDQLP</sequence>
<feature type="compositionally biased region" description="Basic and acidic residues" evidence="1">
    <location>
        <begin position="360"/>
        <end position="369"/>
    </location>
</feature>
<feature type="compositionally biased region" description="Pro residues" evidence="1">
    <location>
        <begin position="31"/>
        <end position="40"/>
    </location>
</feature>
<feature type="compositionally biased region" description="Basic and acidic residues" evidence="1">
    <location>
        <begin position="408"/>
        <end position="417"/>
    </location>
</feature>
<feature type="compositionally biased region" description="Low complexity" evidence="1">
    <location>
        <begin position="158"/>
        <end position="169"/>
    </location>
</feature>
<feature type="compositionally biased region" description="Polar residues" evidence="1">
    <location>
        <begin position="82"/>
        <end position="99"/>
    </location>
</feature>
<feature type="region of interest" description="Disordered" evidence="1">
    <location>
        <begin position="212"/>
        <end position="257"/>
    </location>
</feature>
<keyword evidence="3" id="KW-1185">Reference proteome</keyword>
<proteinExistence type="predicted"/>
<feature type="region of interest" description="Disordered" evidence="1">
    <location>
        <begin position="285"/>
        <end position="553"/>
    </location>
</feature>
<dbReference type="EMBL" id="VWZE01022011">
    <property type="protein sequence ID" value="NXF96334.1"/>
    <property type="molecule type" value="Genomic_DNA"/>
</dbReference>
<dbReference type="OrthoDB" id="3169036at2759"/>
<feature type="compositionally biased region" description="Low complexity" evidence="1">
    <location>
        <begin position="450"/>
        <end position="464"/>
    </location>
</feature>
<feature type="non-terminal residue" evidence="2">
    <location>
        <position position="1"/>
    </location>
</feature>
<name>A0A7K8Y035_9PICI</name>
<reference evidence="2 3" key="1">
    <citation type="submission" date="2019-09" db="EMBL/GenBank/DDBJ databases">
        <title>Bird 10,000 Genomes (B10K) Project - Family phase.</title>
        <authorList>
            <person name="Zhang G."/>
        </authorList>
    </citation>
    <scope>NUCLEOTIDE SEQUENCE [LARGE SCALE GENOMIC DNA]</scope>
    <source>
        <strain evidence="2">B10K-DU-001-04</strain>
        <tissue evidence="2">Muscle</tissue>
    </source>
</reference>
<protein>
    <submittedName>
        <fullName evidence="2">NACAD protein</fullName>
    </submittedName>
</protein>
<dbReference type="AlphaFoldDB" id="A0A7K8Y035"/>
<comment type="caution">
    <text evidence="2">The sequence shown here is derived from an EMBL/GenBank/DDBJ whole genome shotgun (WGS) entry which is preliminary data.</text>
</comment>
<evidence type="ECO:0000313" key="2">
    <source>
        <dbReference type="EMBL" id="NXF96334.1"/>
    </source>
</evidence>
<evidence type="ECO:0000256" key="1">
    <source>
        <dbReference type="SAM" id="MobiDB-lite"/>
    </source>
</evidence>
<feature type="compositionally biased region" description="Acidic residues" evidence="1">
    <location>
        <begin position="300"/>
        <end position="314"/>
    </location>
</feature>
<feature type="non-terminal residue" evidence="2">
    <location>
        <position position="553"/>
    </location>
</feature>
<organism evidence="2 3">
    <name type="scientific">Eubucco bourcierii</name>
    <name type="common">red-headed barbet</name>
    <dbReference type="NCBI Taxonomy" id="91767"/>
    <lineage>
        <taxon>Eukaryota</taxon>
        <taxon>Metazoa</taxon>
        <taxon>Chordata</taxon>
        <taxon>Craniata</taxon>
        <taxon>Vertebrata</taxon>
        <taxon>Euteleostomi</taxon>
        <taxon>Archelosauria</taxon>
        <taxon>Archosauria</taxon>
        <taxon>Dinosauria</taxon>
        <taxon>Saurischia</taxon>
        <taxon>Theropoda</taxon>
        <taxon>Coelurosauria</taxon>
        <taxon>Aves</taxon>
        <taxon>Neognathae</taxon>
        <taxon>Neoaves</taxon>
        <taxon>Telluraves</taxon>
        <taxon>Coraciimorphae</taxon>
        <taxon>Piciformes</taxon>
        <taxon>Ramphastidae</taxon>
        <taxon>Eubucco</taxon>
    </lineage>
</organism>
<dbReference type="Proteomes" id="UP000583613">
    <property type="component" value="Unassembled WGS sequence"/>
</dbReference>
<feature type="compositionally biased region" description="Polar residues" evidence="1">
    <location>
        <begin position="315"/>
        <end position="331"/>
    </location>
</feature>
<feature type="compositionally biased region" description="Acidic residues" evidence="1">
    <location>
        <begin position="494"/>
        <end position="504"/>
    </location>
</feature>
<feature type="compositionally biased region" description="Polar residues" evidence="1">
    <location>
        <begin position="474"/>
        <end position="484"/>
    </location>
</feature>
<accession>A0A7K8Y035</accession>